<feature type="domain" description="Pyruvate carboxyltransferase" evidence="4">
    <location>
        <begin position="23"/>
        <end position="311"/>
    </location>
</feature>
<gene>
    <name evidence="5" type="ORF">CDN99_18365</name>
</gene>
<keyword evidence="3 5" id="KW-0456">Lyase</keyword>
<evidence type="ECO:0000313" key="5">
    <source>
        <dbReference type="EMBL" id="OWQ87561.1"/>
    </source>
</evidence>
<dbReference type="GO" id="GO:0046872">
    <property type="term" value="F:metal ion binding"/>
    <property type="evidence" value="ECO:0007669"/>
    <property type="project" value="UniProtKB-KW"/>
</dbReference>
<dbReference type="Gene3D" id="3.20.20.70">
    <property type="entry name" value="Aldolase class I"/>
    <property type="match status" value="1"/>
</dbReference>
<dbReference type="GO" id="GO:0046951">
    <property type="term" value="P:ketone body biosynthetic process"/>
    <property type="evidence" value="ECO:0007669"/>
    <property type="project" value="TreeGrafter"/>
</dbReference>
<protein>
    <submittedName>
        <fullName evidence="5">Hydroxymethylglutaryl-CoA lyase</fullName>
    </submittedName>
</protein>
<evidence type="ECO:0000256" key="2">
    <source>
        <dbReference type="ARBA" id="ARBA00022723"/>
    </source>
</evidence>
<dbReference type="GO" id="GO:0006552">
    <property type="term" value="P:L-leucine catabolic process"/>
    <property type="evidence" value="ECO:0007669"/>
    <property type="project" value="TreeGrafter"/>
</dbReference>
<reference evidence="5 6" key="1">
    <citation type="journal article" date="2008" name="Int. J. Syst. Evol. Microbiol.">
        <title>Description of Roseateles aquatilis sp. nov. and Roseateles terrae sp. nov., in the class Betaproteobacteria, and emended description of the genus Roseateles.</title>
        <authorList>
            <person name="Gomila M."/>
            <person name="Bowien B."/>
            <person name="Falsen E."/>
            <person name="Moore E.R."/>
            <person name="Lalucat J."/>
        </authorList>
    </citation>
    <scope>NUCLEOTIDE SEQUENCE [LARGE SCALE GENOMIC DNA]</scope>
    <source>
        <strain evidence="5 6">CCUG 48205</strain>
    </source>
</reference>
<evidence type="ECO:0000256" key="1">
    <source>
        <dbReference type="ARBA" id="ARBA00009405"/>
    </source>
</evidence>
<dbReference type="OrthoDB" id="9784013at2"/>
<dbReference type="InterPro" id="IPR013785">
    <property type="entry name" value="Aldolase_TIM"/>
</dbReference>
<evidence type="ECO:0000313" key="6">
    <source>
        <dbReference type="Proteomes" id="UP000197468"/>
    </source>
</evidence>
<sequence>MTSPTPHASRVPSDVWTGAGRRVFMQDVGTRDGLQAETVFVPTADKIALVDALSEAGLAKIEVTAFVSPQAIPVLADASEVMLGIRRQPGVIYTVLVPNVRGAERAIEARADELNLVMSASETHNLANLRMTRAQSFAGLAEVAAMARQADGVGDADDAGEGEGGVARGAGVPLNVSLSCSFGCPMEGDVPVATVLGWCERFLEELGARGVTLCDTTGMAYPTQVVALVRAFRERWPDAELTLHFHNTRGMGLANVIAALDAGADRFDASLGGLGGCPYAPGATGNVCTEEIVHALQCMGLDTGVDLARLIAAAKRLPGLIGHPVPSQIVSAGRRLDLHPRPRDFDAIRDRALARNA</sequence>
<evidence type="ECO:0000259" key="4">
    <source>
        <dbReference type="PROSITE" id="PS50991"/>
    </source>
</evidence>
<comment type="caution">
    <text evidence="5">The sequence shown here is derived from an EMBL/GenBank/DDBJ whole genome shotgun (WGS) entry which is preliminary data.</text>
</comment>
<dbReference type="PROSITE" id="PS50991">
    <property type="entry name" value="PYR_CT"/>
    <property type="match status" value="1"/>
</dbReference>
<accession>A0A246J4N5</accession>
<keyword evidence="2" id="KW-0479">Metal-binding</keyword>
<dbReference type="GO" id="GO:0004419">
    <property type="term" value="F:hydroxymethylglutaryl-CoA lyase activity"/>
    <property type="evidence" value="ECO:0007669"/>
    <property type="project" value="TreeGrafter"/>
</dbReference>
<dbReference type="SUPFAM" id="SSF51569">
    <property type="entry name" value="Aldolase"/>
    <property type="match status" value="1"/>
</dbReference>
<keyword evidence="6" id="KW-1185">Reference proteome</keyword>
<dbReference type="AlphaFoldDB" id="A0A246J4N5"/>
<dbReference type="PANTHER" id="PTHR42738">
    <property type="entry name" value="HYDROXYMETHYLGLUTARYL-COA LYASE"/>
    <property type="match status" value="1"/>
</dbReference>
<evidence type="ECO:0000256" key="3">
    <source>
        <dbReference type="ARBA" id="ARBA00023239"/>
    </source>
</evidence>
<dbReference type="Proteomes" id="UP000197468">
    <property type="component" value="Unassembled WGS sequence"/>
</dbReference>
<dbReference type="Pfam" id="PF00682">
    <property type="entry name" value="HMGL-like"/>
    <property type="match status" value="1"/>
</dbReference>
<dbReference type="PANTHER" id="PTHR42738:SF7">
    <property type="entry name" value="HYDROXYMETHYLGLUTARYL-COA LYASE"/>
    <property type="match status" value="1"/>
</dbReference>
<comment type="similarity">
    <text evidence="1">Belongs to the HMG-CoA lyase family.</text>
</comment>
<proteinExistence type="inferred from homology"/>
<organism evidence="5 6">
    <name type="scientific">Roseateles aquatilis</name>
    <dbReference type="NCBI Taxonomy" id="431061"/>
    <lineage>
        <taxon>Bacteria</taxon>
        <taxon>Pseudomonadati</taxon>
        <taxon>Pseudomonadota</taxon>
        <taxon>Betaproteobacteria</taxon>
        <taxon>Burkholderiales</taxon>
        <taxon>Sphaerotilaceae</taxon>
        <taxon>Roseateles</taxon>
    </lineage>
</organism>
<name>A0A246J4N5_9BURK</name>
<dbReference type="CDD" id="cd07938">
    <property type="entry name" value="DRE_TIM_HMGL"/>
    <property type="match status" value="1"/>
</dbReference>
<dbReference type="InterPro" id="IPR000891">
    <property type="entry name" value="PYR_CT"/>
</dbReference>
<dbReference type="EMBL" id="NIOF01000009">
    <property type="protein sequence ID" value="OWQ87561.1"/>
    <property type="molecule type" value="Genomic_DNA"/>
</dbReference>
<dbReference type="RefSeq" id="WP_088386343.1">
    <property type="nucleotide sequence ID" value="NZ_NIOF01000009.1"/>
</dbReference>
<dbReference type="InterPro" id="IPR043594">
    <property type="entry name" value="HMGL"/>
</dbReference>